<feature type="signal peptide" evidence="1">
    <location>
        <begin position="1"/>
        <end position="17"/>
    </location>
</feature>
<evidence type="ECO:0000313" key="3">
    <source>
        <dbReference type="Proteomes" id="UP001629156"/>
    </source>
</evidence>
<dbReference type="EMBL" id="JBELPZ010000022">
    <property type="protein sequence ID" value="MFL9845811.1"/>
    <property type="molecule type" value="Genomic_DNA"/>
</dbReference>
<evidence type="ECO:0000313" key="2">
    <source>
        <dbReference type="EMBL" id="MFL9845811.1"/>
    </source>
</evidence>
<keyword evidence="3" id="KW-1185">Reference proteome</keyword>
<dbReference type="Proteomes" id="UP001629156">
    <property type="component" value="Unassembled WGS sequence"/>
</dbReference>
<sequence length="322" mass="37386">MFRYLLLFFCVSNLSFGQVFITIDQDTDEFIEDVNYTLYKDRGEVFNGVTLSDRPTEISQGLLYDSITFSRVDYETLGLLRKNIDSVIYLKKRIFYLDEVVVGAKQDKSITLGETNRFVKRIYSNLSEDLDEGLVFTNTLPYVLQLDKIVFYVKKVHFKTAYKINFSEMKKTTLNYGNQYANVGDVMYATDTLYLNPKDNRKIEVALPPDWYLEPDKPVFVWIQLLGYYDEDGHKTALEPEMRTRLRFQLSDNLDYYAKMYNVKSKNLTEELININLLHTNYAFSNPSVKLANSTFSAPAIVLYAHKAEPLPVKHENVSAPK</sequence>
<comment type="caution">
    <text evidence="2">The sequence shown here is derived from an EMBL/GenBank/DDBJ whole genome shotgun (WGS) entry which is preliminary data.</text>
</comment>
<reference evidence="2 3" key="1">
    <citation type="submission" date="2024-06" db="EMBL/GenBank/DDBJ databases">
        <authorList>
            <person name="Kaempfer P."/>
            <person name="Viver T."/>
        </authorList>
    </citation>
    <scope>NUCLEOTIDE SEQUENCE [LARGE SCALE GENOMIC DNA]</scope>
    <source>
        <strain evidence="2 3">ST-119</strain>
    </source>
</reference>
<proteinExistence type="predicted"/>
<protein>
    <recommendedName>
        <fullName evidence="4">DUF3857 domain-containing protein</fullName>
    </recommendedName>
</protein>
<evidence type="ECO:0000256" key="1">
    <source>
        <dbReference type="SAM" id="SignalP"/>
    </source>
</evidence>
<evidence type="ECO:0008006" key="4">
    <source>
        <dbReference type="Google" id="ProtNLM"/>
    </source>
</evidence>
<accession>A0ABW8YZT2</accession>
<gene>
    <name evidence="2" type="ORF">ABS766_15430</name>
</gene>
<feature type="chain" id="PRO_5046324364" description="DUF3857 domain-containing protein" evidence="1">
    <location>
        <begin position="18"/>
        <end position="322"/>
    </location>
</feature>
<keyword evidence="1" id="KW-0732">Signal</keyword>
<name>A0ABW8YZT2_9FLAO</name>
<organism evidence="2 3">
    <name type="scientific">Flavobacterium rhizosphaerae</name>
    <dbReference type="NCBI Taxonomy" id="3163298"/>
    <lineage>
        <taxon>Bacteria</taxon>
        <taxon>Pseudomonadati</taxon>
        <taxon>Bacteroidota</taxon>
        <taxon>Flavobacteriia</taxon>
        <taxon>Flavobacteriales</taxon>
        <taxon>Flavobacteriaceae</taxon>
        <taxon>Flavobacterium</taxon>
    </lineage>
</organism>